<feature type="non-terminal residue" evidence="1">
    <location>
        <position position="46"/>
    </location>
</feature>
<evidence type="ECO:0000313" key="1">
    <source>
        <dbReference type="EMBL" id="CAA9463794.1"/>
    </source>
</evidence>
<name>A0A6J4R965_9ACTN</name>
<reference evidence="1" key="1">
    <citation type="submission" date="2020-02" db="EMBL/GenBank/DDBJ databases">
        <authorList>
            <person name="Meier V. D."/>
        </authorList>
    </citation>
    <scope>NUCLEOTIDE SEQUENCE</scope>
    <source>
        <strain evidence="1">AVDCRST_MAG25</strain>
    </source>
</reference>
<feature type="non-terminal residue" evidence="1">
    <location>
        <position position="1"/>
    </location>
</feature>
<proteinExistence type="predicted"/>
<organism evidence="1">
    <name type="scientific">uncultured Rubrobacteraceae bacterium</name>
    <dbReference type="NCBI Taxonomy" id="349277"/>
    <lineage>
        <taxon>Bacteria</taxon>
        <taxon>Bacillati</taxon>
        <taxon>Actinomycetota</taxon>
        <taxon>Rubrobacteria</taxon>
        <taxon>Rubrobacterales</taxon>
        <taxon>Rubrobacteraceae</taxon>
        <taxon>environmental samples</taxon>
    </lineage>
</organism>
<gene>
    <name evidence="1" type="ORF">AVDCRST_MAG25-1232</name>
</gene>
<dbReference type="EMBL" id="CADCVI010000075">
    <property type="protein sequence ID" value="CAA9463794.1"/>
    <property type="molecule type" value="Genomic_DNA"/>
</dbReference>
<sequence>GPNGVCLWSKPCVLERIRPPPLEDAGPFLLLQRTTVYRRGRSSGDV</sequence>
<dbReference type="AlphaFoldDB" id="A0A6J4R965"/>
<accession>A0A6J4R965</accession>
<protein>
    <submittedName>
        <fullName evidence="1">Uncharacterized protein</fullName>
    </submittedName>
</protein>